<dbReference type="EMBL" id="AP018227">
    <property type="protein sequence ID" value="BAY87562.1"/>
    <property type="molecule type" value="Genomic_DNA"/>
</dbReference>
<dbReference type="Pfam" id="PF22735">
    <property type="entry name" value="NNH3"/>
    <property type="match status" value="1"/>
</dbReference>
<dbReference type="InterPro" id="IPR054568">
    <property type="entry name" value="NNH3"/>
</dbReference>
<evidence type="ECO:0000259" key="1">
    <source>
        <dbReference type="Pfam" id="PF22735"/>
    </source>
</evidence>
<accession>A0A1Z4M242</accession>
<proteinExistence type="predicted"/>
<dbReference type="AlphaFoldDB" id="A0A1Z4M242"/>
<organism evidence="2 3">
    <name type="scientific">Calothrix parasitica NIES-267</name>
    <dbReference type="NCBI Taxonomy" id="1973488"/>
    <lineage>
        <taxon>Bacteria</taxon>
        <taxon>Bacillati</taxon>
        <taxon>Cyanobacteriota</taxon>
        <taxon>Cyanophyceae</taxon>
        <taxon>Nostocales</taxon>
        <taxon>Calotrichaceae</taxon>
        <taxon>Calothrix</taxon>
    </lineage>
</organism>
<gene>
    <name evidence="2" type="ORF">NIES267_70860</name>
</gene>
<evidence type="ECO:0000313" key="2">
    <source>
        <dbReference type="EMBL" id="BAY87562.1"/>
    </source>
</evidence>
<keyword evidence="3" id="KW-1185">Reference proteome</keyword>
<evidence type="ECO:0000313" key="3">
    <source>
        <dbReference type="Proteomes" id="UP000218418"/>
    </source>
</evidence>
<dbReference type="Proteomes" id="UP000218418">
    <property type="component" value="Chromosome"/>
</dbReference>
<name>A0A1Z4M242_9CYAN</name>
<dbReference type="OrthoDB" id="473122at2"/>
<feature type="domain" description="NACHT N-terminal Helical" evidence="1">
    <location>
        <begin position="36"/>
        <end position="104"/>
    </location>
</feature>
<reference evidence="2 3" key="1">
    <citation type="submission" date="2017-06" db="EMBL/GenBank/DDBJ databases">
        <title>Genome sequencing of cyanobaciteial culture collection at National Institute for Environmental Studies (NIES).</title>
        <authorList>
            <person name="Hirose Y."/>
            <person name="Shimura Y."/>
            <person name="Fujisawa T."/>
            <person name="Nakamura Y."/>
            <person name="Kawachi M."/>
        </authorList>
    </citation>
    <scope>NUCLEOTIDE SEQUENCE [LARGE SCALE GENOMIC DNA]</scope>
    <source>
        <strain evidence="2 3">NIES-267</strain>
    </source>
</reference>
<protein>
    <recommendedName>
        <fullName evidence="1">NACHT N-terminal Helical domain-containing protein</fullName>
    </recommendedName>
</protein>
<sequence length="109" mass="11941">MTEKQGKLRKFFSKDILEVLKKPTSVIETGTELSKTVLEFALAAGFLGSPLAPAGIAIAGFSCVGLTTKGIKFYLDKTKNPTLEECVVIASRLAYVERLDNIFRTIKNE</sequence>